<dbReference type="AlphaFoldDB" id="A0A1N6GKX5"/>
<protein>
    <recommendedName>
        <fullName evidence="3">DUF3088 family protein</fullName>
    </recommendedName>
</protein>
<gene>
    <name evidence="1" type="ORF">SAMN05444168_2486</name>
</gene>
<organism evidence="1 2">
    <name type="scientific">Paraburkholderia phenazinium</name>
    <dbReference type="NCBI Taxonomy" id="60549"/>
    <lineage>
        <taxon>Bacteria</taxon>
        <taxon>Pseudomonadati</taxon>
        <taxon>Pseudomonadota</taxon>
        <taxon>Betaproteobacteria</taxon>
        <taxon>Burkholderiales</taxon>
        <taxon>Burkholderiaceae</taxon>
        <taxon>Paraburkholderia</taxon>
    </lineage>
</organism>
<reference evidence="1 2" key="1">
    <citation type="submission" date="2016-11" db="EMBL/GenBank/DDBJ databases">
        <authorList>
            <person name="Jaros S."/>
            <person name="Januszkiewicz K."/>
            <person name="Wedrychowicz H."/>
        </authorList>
    </citation>
    <scope>NUCLEOTIDE SEQUENCE [LARGE SCALE GENOMIC DNA]</scope>
    <source>
        <strain evidence="1 2">GAS86</strain>
    </source>
</reference>
<name>A0A1N6GKX5_9BURK</name>
<evidence type="ECO:0008006" key="3">
    <source>
        <dbReference type="Google" id="ProtNLM"/>
    </source>
</evidence>
<dbReference type="InterPro" id="IPR021439">
    <property type="entry name" value="DUF3088"/>
</dbReference>
<dbReference type="EMBL" id="FSRM01000001">
    <property type="protein sequence ID" value="SIO08184.1"/>
    <property type="molecule type" value="Genomic_DNA"/>
</dbReference>
<evidence type="ECO:0000313" key="1">
    <source>
        <dbReference type="EMBL" id="SIO08184.1"/>
    </source>
</evidence>
<accession>A0A1N6GKX5</accession>
<sequence>MDPPHIMSRDLLLLLEPGFTDPKHPGERFICPHGAPIEGLLASDPSKSASLDIQRLPFARPREVAIQALDADHQGLPVLILGDEAPVPDDAQTLGSKRFVTDTNRILALLAERHGFPKVH</sequence>
<dbReference type="Proteomes" id="UP000184693">
    <property type="component" value="Unassembled WGS sequence"/>
</dbReference>
<evidence type="ECO:0000313" key="2">
    <source>
        <dbReference type="Proteomes" id="UP000184693"/>
    </source>
</evidence>
<dbReference type="Pfam" id="PF11287">
    <property type="entry name" value="DUF3088"/>
    <property type="match status" value="1"/>
</dbReference>
<proteinExistence type="predicted"/>